<evidence type="ECO:0000259" key="2">
    <source>
        <dbReference type="Pfam" id="PF09084"/>
    </source>
</evidence>
<name>A0A1Y0LRE0_TATCI</name>
<dbReference type="InterPro" id="IPR015168">
    <property type="entry name" value="SsuA/THI5"/>
</dbReference>
<reference evidence="5 6" key="1">
    <citation type="submission" date="2016-05" db="EMBL/GenBank/DDBJ databases">
        <title>Complete genome sequence of two 2,5-diketo-D-glunonic acid producing strain Tatumella citrea.</title>
        <authorList>
            <person name="Duan C."/>
            <person name="Yang J."/>
            <person name="Yang S."/>
        </authorList>
    </citation>
    <scope>NUCLEOTIDE SEQUENCE [LARGE SCALE GENOMIC DNA]</scope>
    <source>
        <strain evidence="4 5">ATCC 39140</strain>
        <strain evidence="3 6">DSM 13699</strain>
    </source>
</reference>
<evidence type="ECO:0000313" key="6">
    <source>
        <dbReference type="Proteomes" id="UP000195814"/>
    </source>
</evidence>
<keyword evidence="1" id="KW-0732">Signal</keyword>
<dbReference type="PANTHER" id="PTHR30024">
    <property type="entry name" value="ALIPHATIC SULFONATES-BINDING PROTEIN-RELATED"/>
    <property type="match status" value="1"/>
</dbReference>
<keyword evidence="5" id="KW-1185">Reference proteome</keyword>
<feature type="chain" id="PRO_5012214546" description="SsuA/THI5-like domain-containing protein" evidence="1">
    <location>
        <begin position="18"/>
        <end position="335"/>
    </location>
</feature>
<evidence type="ECO:0000313" key="3">
    <source>
        <dbReference type="EMBL" id="ARU96092.1"/>
    </source>
</evidence>
<protein>
    <recommendedName>
        <fullName evidence="2">SsuA/THI5-like domain-containing protein</fullName>
    </recommendedName>
</protein>
<dbReference type="PANTHER" id="PTHR30024:SF42">
    <property type="entry name" value="ALIPHATIC SULFONATES-BINDING PROTEIN-RELATED"/>
    <property type="match status" value="1"/>
</dbReference>
<proteinExistence type="predicted"/>
<sequence length="335" mass="35967">MTLLAATLLLAVQGASAATLALNAPLPDSVPAGTRLNVADQDEVLQTLFKSSGQDNGLKSKVHFGNFSDGPEILEAFRAGAVDVAVVGDAPPIQAQANGSPILIVGVQQNSDREYQLAISPEAHIRTLTDLRGKKIANAPGTGREAYLYRVLEKAGLQPDDVKLVTLQTGNFTDAVRSGEVDAAALKEPNLTQYLNAYKAKGGTVLGTEVTAGGSTGLRYLYARQSAVEDPAKAAALREFVSHWVKGWQWANQHPQAWVNDYYVKNQGLTPAEGKLINEVSGPTHFPRIDQALFATQQHTADLLLKSGSIRQKVDAAKEFDVRFDQVIQQAADEK</sequence>
<dbReference type="SUPFAM" id="SSF53850">
    <property type="entry name" value="Periplasmic binding protein-like II"/>
    <property type="match status" value="1"/>
</dbReference>
<evidence type="ECO:0000313" key="5">
    <source>
        <dbReference type="Proteomes" id="UP000195729"/>
    </source>
</evidence>
<evidence type="ECO:0000313" key="4">
    <source>
        <dbReference type="EMBL" id="ARV00130.1"/>
    </source>
</evidence>
<dbReference type="AlphaFoldDB" id="A0A1Y0LRE0"/>
<dbReference type="EMBL" id="CP015579">
    <property type="protein sequence ID" value="ARU96092.1"/>
    <property type="molecule type" value="Genomic_DNA"/>
</dbReference>
<organism evidence="3 6">
    <name type="scientific">Tatumella citrea</name>
    <name type="common">Pantoea citrea</name>
    <dbReference type="NCBI Taxonomy" id="53336"/>
    <lineage>
        <taxon>Bacteria</taxon>
        <taxon>Pseudomonadati</taxon>
        <taxon>Pseudomonadota</taxon>
        <taxon>Gammaproteobacteria</taxon>
        <taxon>Enterobacterales</taxon>
        <taxon>Erwiniaceae</taxon>
        <taxon>Tatumella</taxon>
    </lineage>
</organism>
<feature type="signal peptide" evidence="1">
    <location>
        <begin position="1"/>
        <end position="17"/>
    </location>
</feature>
<gene>
    <name evidence="3" type="ORF">A7K98_07665</name>
    <name evidence="4" type="ORF">A7K99_07665</name>
</gene>
<dbReference type="Pfam" id="PF09084">
    <property type="entry name" value="NMT1"/>
    <property type="match status" value="1"/>
</dbReference>
<dbReference type="KEGG" id="tci:A7K98_07665"/>
<dbReference type="Proteomes" id="UP000195814">
    <property type="component" value="Chromosome"/>
</dbReference>
<accession>A0A1Y0LRE0</accession>
<dbReference type="Gene3D" id="3.40.190.10">
    <property type="entry name" value="Periplasmic binding protein-like II"/>
    <property type="match status" value="2"/>
</dbReference>
<feature type="domain" description="SsuA/THI5-like" evidence="2">
    <location>
        <begin position="56"/>
        <end position="257"/>
    </location>
</feature>
<dbReference type="EMBL" id="CP015581">
    <property type="protein sequence ID" value="ARV00130.1"/>
    <property type="molecule type" value="Genomic_DNA"/>
</dbReference>
<dbReference type="Proteomes" id="UP000195729">
    <property type="component" value="Chromosome"/>
</dbReference>
<evidence type="ECO:0000256" key="1">
    <source>
        <dbReference type="SAM" id="SignalP"/>
    </source>
</evidence>